<organism evidence="1 2">
    <name type="scientific">Oceanobacillus halophilus</name>
    <dbReference type="NCBI Taxonomy" id="930130"/>
    <lineage>
        <taxon>Bacteria</taxon>
        <taxon>Bacillati</taxon>
        <taxon>Bacillota</taxon>
        <taxon>Bacilli</taxon>
        <taxon>Bacillales</taxon>
        <taxon>Bacillaceae</taxon>
        <taxon>Oceanobacillus</taxon>
    </lineage>
</organism>
<dbReference type="EMBL" id="RBZP01000004">
    <property type="protein sequence ID" value="RKQ34248.1"/>
    <property type="molecule type" value="Genomic_DNA"/>
</dbReference>
<name>A0A495A3W4_9BACI</name>
<evidence type="ECO:0000313" key="2">
    <source>
        <dbReference type="Proteomes" id="UP000269301"/>
    </source>
</evidence>
<dbReference type="Proteomes" id="UP000269301">
    <property type="component" value="Unassembled WGS sequence"/>
</dbReference>
<protein>
    <submittedName>
        <fullName evidence="1">Uncharacterized protein</fullName>
    </submittedName>
</protein>
<gene>
    <name evidence="1" type="ORF">D8M06_07635</name>
</gene>
<reference evidence="1 2" key="1">
    <citation type="journal article" date="2016" name="Int. J. Syst. Evol. Microbiol.">
        <title>Oceanobacillus halophilus sp. nov., a novel moderately halophilic bacterium from a hypersaline lake.</title>
        <authorList>
            <person name="Amoozegar M.A."/>
            <person name="Bagheri M."/>
            <person name="Makhdoumi A."/>
            <person name="Nikou M.M."/>
            <person name="Fazeli S.A.S."/>
            <person name="Schumann P."/>
            <person name="Sproer C."/>
            <person name="Sanchez-Porro C."/>
            <person name="Ventosa A."/>
        </authorList>
    </citation>
    <scope>NUCLEOTIDE SEQUENCE [LARGE SCALE GENOMIC DNA]</scope>
    <source>
        <strain evidence="1 2">DSM 23996</strain>
    </source>
</reference>
<keyword evidence="2" id="KW-1185">Reference proteome</keyword>
<comment type="caution">
    <text evidence="1">The sequence shown here is derived from an EMBL/GenBank/DDBJ whole genome shotgun (WGS) entry which is preliminary data.</text>
</comment>
<evidence type="ECO:0000313" key="1">
    <source>
        <dbReference type="EMBL" id="RKQ34248.1"/>
    </source>
</evidence>
<accession>A0A495A3W4</accession>
<sequence>MNCWKPLRACLTTTKLETAVVKVGKKMRLGNRAAKRLWRKPGEGSTTRIDHLTAKLKVMKFVGERGAALDLSNPKCPAPTR</sequence>
<proteinExistence type="predicted"/>
<dbReference type="AlphaFoldDB" id="A0A495A3W4"/>